<dbReference type="Gene3D" id="3.10.450.50">
    <property type="match status" value="1"/>
</dbReference>
<name>A0AAJ0DEQ7_9PEZI</name>
<evidence type="ECO:0000313" key="2">
    <source>
        <dbReference type="Proteomes" id="UP001271007"/>
    </source>
</evidence>
<organism evidence="1 2">
    <name type="scientific">Extremus antarcticus</name>
    <dbReference type="NCBI Taxonomy" id="702011"/>
    <lineage>
        <taxon>Eukaryota</taxon>
        <taxon>Fungi</taxon>
        <taxon>Dikarya</taxon>
        <taxon>Ascomycota</taxon>
        <taxon>Pezizomycotina</taxon>
        <taxon>Dothideomycetes</taxon>
        <taxon>Dothideomycetidae</taxon>
        <taxon>Mycosphaerellales</taxon>
        <taxon>Extremaceae</taxon>
        <taxon>Extremus</taxon>
    </lineage>
</organism>
<keyword evidence="2" id="KW-1185">Reference proteome</keyword>
<comment type="caution">
    <text evidence="1">The sequence shown here is derived from an EMBL/GenBank/DDBJ whole genome shotgun (WGS) entry which is preliminary data.</text>
</comment>
<dbReference type="SUPFAM" id="SSF54427">
    <property type="entry name" value="NTF2-like"/>
    <property type="match status" value="1"/>
</dbReference>
<evidence type="ECO:0000313" key="1">
    <source>
        <dbReference type="EMBL" id="KAK3048437.1"/>
    </source>
</evidence>
<dbReference type="EMBL" id="JAWDJX010000049">
    <property type="protein sequence ID" value="KAK3048437.1"/>
    <property type="molecule type" value="Genomic_DNA"/>
</dbReference>
<dbReference type="AlphaFoldDB" id="A0AAJ0DEQ7"/>
<proteinExistence type="predicted"/>
<reference evidence="1" key="1">
    <citation type="submission" date="2023-04" db="EMBL/GenBank/DDBJ databases">
        <title>Black Yeasts Isolated from many extreme environments.</title>
        <authorList>
            <person name="Coleine C."/>
            <person name="Stajich J.E."/>
            <person name="Selbmann L."/>
        </authorList>
    </citation>
    <scope>NUCLEOTIDE SEQUENCE</scope>
    <source>
        <strain evidence="1">CCFEE 5312</strain>
    </source>
</reference>
<dbReference type="Proteomes" id="UP001271007">
    <property type="component" value="Unassembled WGS sequence"/>
</dbReference>
<protein>
    <submittedName>
        <fullName evidence="1">Uncharacterized protein</fullName>
    </submittedName>
</protein>
<dbReference type="InterPro" id="IPR032710">
    <property type="entry name" value="NTF2-like_dom_sf"/>
</dbReference>
<accession>A0AAJ0DEQ7</accession>
<sequence>MASSTTPEDPKCAPDWMVCWPGSGAKSSAELIVYDNEALVEQINTIDPLALLQAQLTCVTQAPPHTGNATREAFSQTPAAYRAMLRRNMASLHENVNDGTAELNADMAAESVEVDSNGSTAKGRAAFVKLVSSLDAGQGAFPDILFHDGYVLANGHLGARGYVCQATQEVDYAGLIADGSKSVRMRGMLFLKFDDDGLVVKATHVSDESVFGTQLNSRGPFSYR</sequence>
<gene>
    <name evidence="1" type="ORF">LTR09_010268</name>
</gene>